<evidence type="ECO:0000313" key="10">
    <source>
        <dbReference type="EMBL" id="KAF8733729.1"/>
    </source>
</evidence>
<dbReference type="Gene3D" id="3.30.200.20">
    <property type="entry name" value="Phosphorylase Kinase, domain 1"/>
    <property type="match status" value="2"/>
</dbReference>
<evidence type="ECO:0000259" key="9">
    <source>
        <dbReference type="PROSITE" id="PS50011"/>
    </source>
</evidence>
<evidence type="ECO:0000256" key="1">
    <source>
        <dbReference type="ARBA" id="ARBA00012513"/>
    </source>
</evidence>
<dbReference type="PANTHER" id="PTHR24356">
    <property type="entry name" value="SERINE/THREONINE-PROTEIN KINASE"/>
    <property type="match status" value="1"/>
</dbReference>
<keyword evidence="6" id="KW-0067">ATP-binding</keyword>
<dbReference type="Pfam" id="PF00069">
    <property type="entry name" value="Pkinase"/>
    <property type="match status" value="1"/>
</dbReference>
<dbReference type="PROSITE" id="PS00108">
    <property type="entry name" value="PROTEIN_KINASE_ST"/>
    <property type="match status" value="1"/>
</dbReference>
<protein>
    <recommendedName>
        <fullName evidence="1">non-specific serine/threonine protein kinase</fullName>
        <ecNumber evidence="1">2.7.11.1</ecNumber>
    </recommendedName>
</protein>
<dbReference type="GO" id="GO:0004674">
    <property type="term" value="F:protein serine/threonine kinase activity"/>
    <property type="evidence" value="ECO:0007669"/>
    <property type="project" value="UniProtKB-KW"/>
</dbReference>
<organism evidence="10 11">
    <name type="scientific">Digitaria exilis</name>
    <dbReference type="NCBI Taxonomy" id="1010633"/>
    <lineage>
        <taxon>Eukaryota</taxon>
        <taxon>Viridiplantae</taxon>
        <taxon>Streptophyta</taxon>
        <taxon>Embryophyta</taxon>
        <taxon>Tracheophyta</taxon>
        <taxon>Spermatophyta</taxon>
        <taxon>Magnoliopsida</taxon>
        <taxon>Liliopsida</taxon>
        <taxon>Poales</taxon>
        <taxon>Poaceae</taxon>
        <taxon>PACMAD clade</taxon>
        <taxon>Panicoideae</taxon>
        <taxon>Panicodae</taxon>
        <taxon>Paniceae</taxon>
        <taxon>Anthephorinae</taxon>
        <taxon>Digitaria</taxon>
    </lineage>
</organism>
<dbReference type="InterPro" id="IPR050236">
    <property type="entry name" value="Ser_Thr_kinase_AGC"/>
</dbReference>
<gene>
    <name evidence="10" type="ORF">HU200_014575</name>
</gene>
<evidence type="ECO:0000313" key="11">
    <source>
        <dbReference type="Proteomes" id="UP000636709"/>
    </source>
</evidence>
<reference evidence="10" key="1">
    <citation type="submission" date="2020-07" db="EMBL/GenBank/DDBJ databases">
        <title>Genome sequence and genetic diversity analysis of an under-domesticated orphan crop, white fonio (Digitaria exilis).</title>
        <authorList>
            <person name="Bennetzen J.L."/>
            <person name="Chen S."/>
            <person name="Ma X."/>
            <person name="Wang X."/>
            <person name="Yssel A.E.J."/>
            <person name="Chaluvadi S.R."/>
            <person name="Johnson M."/>
            <person name="Gangashetty P."/>
            <person name="Hamidou F."/>
            <person name="Sanogo M.D."/>
            <person name="Zwaenepoel A."/>
            <person name="Wallace J."/>
            <person name="Van De Peer Y."/>
            <person name="Van Deynze A."/>
        </authorList>
    </citation>
    <scope>NUCLEOTIDE SEQUENCE</scope>
    <source>
        <tissue evidence="10">Leaves</tissue>
    </source>
</reference>
<dbReference type="Gene3D" id="1.10.510.10">
    <property type="entry name" value="Transferase(Phosphotransferase) domain 1"/>
    <property type="match status" value="1"/>
</dbReference>
<evidence type="ECO:0000256" key="8">
    <source>
        <dbReference type="ARBA" id="ARBA00048679"/>
    </source>
</evidence>
<evidence type="ECO:0000256" key="2">
    <source>
        <dbReference type="ARBA" id="ARBA00022527"/>
    </source>
</evidence>
<name>A0A835FBW9_9POAL</name>
<evidence type="ECO:0000256" key="6">
    <source>
        <dbReference type="ARBA" id="ARBA00022840"/>
    </source>
</evidence>
<dbReference type="SMART" id="SM00220">
    <property type="entry name" value="S_TKc"/>
    <property type="match status" value="1"/>
</dbReference>
<dbReference type="OrthoDB" id="668195at2759"/>
<evidence type="ECO:0000256" key="4">
    <source>
        <dbReference type="ARBA" id="ARBA00022741"/>
    </source>
</evidence>
<keyword evidence="11" id="KW-1185">Reference proteome</keyword>
<proteinExistence type="predicted"/>
<keyword evidence="2" id="KW-0723">Serine/threonine-protein kinase</keyword>
<dbReference type="PROSITE" id="PS50011">
    <property type="entry name" value="PROTEIN_KINASE_DOM"/>
    <property type="match status" value="1"/>
</dbReference>
<dbReference type="EC" id="2.7.11.1" evidence="1"/>
<feature type="domain" description="Protein kinase" evidence="9">
    <location>
        <begin position="92"/>
        <end position="370"/>
    </location>
</feature>
<dbReference type="InterPro" id="IPR008271">
    <property type="entry name" value="Ser/Thr_kinase_AS"/>
</dbReference>
<dbReference type="InterPro" id="IPR000719">
    <property type="entry name" value="Prot_kinase_dom"/>
</dbReference>
<keyword evidence="5" id="KW-0418">Kinase</keyword>
<dbReference type="SUPFAM" id="SSF56112">
    <property type="entry name" value="Protein kinase-like (PK-like)"/>
    <property type="match status" value="1"/>
</dbReference>
<evidence type="ECO:0000256" key="7">
    <source>
        <dbReference type="ARBA" id="ARBA00047899"/>
    </source>
</evidence>
<dbReference type="GO" id="GO:0035556">
    <property type="term" value="P:intracellular signal transduction"/>
    <property type="evidence" value="ECO:0007669"/>
    <property type="project" value="TreeGrafter"/>
</dbReference>
<dbReference type="GO" id="GO:0005524">
    <property type="term" value="F:ATP binding"/>
    <property type="evidence" value="ECO:0007669"/>
    <property type="project" value="UniProtKB-KW"/>
</dbReference>
<accession>A0A835FBW9</accession>
<keyword evidence="4" id="KW-0547">Nucleotide-binding</keyword>
<evidence type="ECO:0000256" key="5">
    <source>
        <dbReference type="ARBA" id="ARBA00022777"/>
    </source>
</evidence>
<evidence type="ECO:0000256" key="3">
    <source>
        <dbReference type="ARBA" id="ARBA00022679"/>
    </source>
</evidence>
<dbReference type="AlphaFoldDB" id="A0A835FBW9"/>
<keyword evidence="3" id="KW-0808">Transferase</keyword>
<comment type="caution">
    <text evidence="10">The sequence shown here is derived from an EMBL/GenBank/DDBJ whole genome shotgun (WGS) entry which is preliminary data.</text>
</comment>
<comment type="catalytic activity">
    <reaction evidence="8">
        <text>L-seryl-[protein] + ATP = O-phospho-L-seryl-[protein] + ADP + H(+)</text>
        <dbReference type="Rhea" id="RHEA:17989"/>
        <dbReference type="Rhea" id="RHEA-COMP:9863"/>
        <dbReference type="Rhea" id="RHEA-COMP:11604"/>
        <dbReference type="ChEBI" id="CHEBI:15378"/>
        <dbReference type="ChEBI" id="CHEBI:29999"/>
        <dbReference type="ChEBI" id="CHEBI:30616"/>
        <dbReference type="ChEBI" id="CHEBI:83421"/>
        <dbReference type="ChEBI" id="CHEBI:456216"/>
        <dbReference type="EC" id="2.7.11.1"/>
    </reaction>
</comment>
<dbReference type="Proteomes" id="UP000636709">
    <property type="component" value="Unassembled WGS sequence"/>
</dbReference>
<dbReference type="PANTHER" id="PTHR24356:SF1">
    <property type="entry name" value="SERINE_THREONINE-PROTEIN KINASE GREATWALL"/>
    <property type="match status" value="1"/>
</dbReference>
<dbReference type="EMBL" id="JACEFO010001597">
    <property type="protein sequence ID" value="KAF8733729.1"/>
    <property type="molecule type" value="Genomic_DNA"/>
</dbReference>
<sequence>MTPRSPLTTPRSNHIDILLAGKSAINETDDLQQVRHFLRVATNKSKSMTSSTLQIVELADLARRIAYMSLDEEGALSKLVTCMEDTQEIIKHRKLHSLTVQAFGSRVAKLQWEKYQQLYDSVDINTVDSARSIIITKQDDVVRSLQARHISPIKDRPSIDDFEIIKPISHCPFGRVCLARKKTTGDLFAIKVRFFYSFTSQENLYLVMEYLNGGNLYSLLRNQGCFDEDVARLYIAEVVLALEYLHSMHIVHGDLKPDNLFMAHDGHIKVLQPWSIGRNSYFAGSGIGCLLFALYFNPDCFQLAEFGLSMVGLIDSTEDLPGPVSGASLYEYGDLMSELKHLTWTRKRSAAGTPDYLAPELLLGTGCGKC</sequence>
<dbReference type="InterPro" id="IPR011009">
    <property type="entry name" value="Kinase-like_dom_sf"/>
</dbReference>
<comment type="catalytic activity">
    <reaction evidence="7">
        <text>L-threonyl-[protein] + ATP = O-phospho-L-threonyl-[protein] + ADP + H(+)</text>
        <dbReference type="Rhea" id="RHEA:46608"/>
        <dbReference type="Rhea" id="RHEA-COMP:11060"/>
        <dbReference type="Rhea" id="RHEA-COMP:11605"/>
        <dbReference type="ChEBI" id="CHEBI:15378"/>
        <dbReference type="ChEBI" id="CHEBI:30013"/>
        <dbReference type="ChEBI" id="CHEBI:30616"/>
        <dbReference type="ChEBI" id="CHEBI:61977"/>
        <dbReference type="ChEBI" id="CHEBI:456216"/>
        <dbReference type="EC" id="2.7.11.1"/>
    </reaction>
</comment>